<protein>
    <submittedName>
        <fullName evidence="1">FrrI</fullName>
    </submittedName>
</protein>
<organism evidence="1">
    <name type="scientific">human gut metagenome</name>
    <dbReference type="NCBI Taxonomy" id="408170"/>
    <lineage>
        <taxon>unclassified sequences</taxon>
        <taxon>metagenomes</taxon>
        <taxon>organismal metagenomes</taxon>
    </lineage>
</organism>
<dbReference type="EMBL" id="AJWY01007937">
    <property type="protein sequence ID" value="EKC62600.1"/>
    <property type="molecule type" value="Genomic_DNA"/>
</dbReference>
<evidence type="ECO:0000313" key="1">
    <source>
        <dbReference type="EMBL" id="EKC62600.1"/>
    </source>
</evidence>
<comment type="caution">
    <text evidence="1">The sequence shown here is derived from an EMBL/GenBank/DDBJ whole genome shotgun (WGS) entry which is preliminary data.</text>
</comment>
<sequence length="71" mass="7936">MGAFSQSTVWKHTGWEARISDKGYLEQIIFKDKKGNDTIPFFRSGQGNCGPSFYAEISGKEITAAWIPDGY</sequence>
<name>K1T8B8_9ZZZZ</name>
<reference evidence="1" key="1">
    <citation type="journal article" date="2013" name="Environ. Microbiol.">
        <title>Microbiota from the distal guts of lean and obese adolescents exhibit partial functional redundancy besides clear differences in community structure.</title>
        <authorList>
            <person name="Ferrer M."/>
            <person name="Ruiz A."/>
            <person name="Lanza F."/>
            <person name="Haange S.B."/>
            <person name="Oberbach A."/>
            <person name="Till H."/>
            <person name="Bargiela R."/>
            <person name="Campoy C."/>
            <person name="Segura M.T."/>
            <person name="Richter M."/>
            <person name="von Bergen M."/>
            <person name="Seifert J."/>
            <person name="Suarez A."/>
        </authorList>
    </citation>
    <scope>NUCLEOTIDE SEQUENCE</scope>
</reference>
<accession>K1T8B8</accession>
<dbReference type="AlphaFoldDB" id="K1T8B8"/>
<feature type="non-terminal residue" evidence="1">
    <location>
        <position position="71"/>
    </location>
</feature>
<proteinExistence type="predicted"/>
<gene>
    <name evidence="1" type="ORF">LEA_11759</name>
</gene>